<dbReference type="GO" id="GO:0030246">
    <property type="term" value="F:carbohydrate binding"/>
    <property type="evidence" value="ECO:0007669"/>
    <property type="project" value="InterPro"/>
</dbReference>
<dbReference type="SMART" id="SM00495">
    <property type="entry name" value="ChtBD3"/>
    <property type="match status" value="1"/>
</dbReference>
<name>K6YSM9_9ALTE</name>
<feature type="domain" description="Chitin-binding type-3" evidence="4">
    <location>
        <begin position="681"/>
        <end position="724"/>
    </location>
</feature>
<dbReference type="InterPro" id="IPR011049">
    <property type="entry name" value="Serralysin-like_metalloprot_C"/>
</dbReference>
<keyword evidence="3" id="KW-0732">Signal</keyword>
<keyword evidence="2" id="KW-0106">Calcium</keyword>
<accession>K6YSM9</accession>
<protein>
    <recommendedName>
        <fullName evidence="4">Chitin-binding type-3 domain-containing protein</fullName>
    </recommendedName>
</protein>
<sequence>MKLKLSLLALCCAASVGAQATNVGVQDFLDNLRDFESGINPALADFYLQNQNNSVYTYAQVSAPGKMVRDCTTGSMIPEPTTISEFFTKLGVDGFYNSQTPYDAQMYRNMQYNSMNAWGFIGYQLGEAVLIDTGYYSPETDVISGVEYDKFYIFVDDSNWIGCKTEALVEVVGSGGNKVIGTSLNNWQGTFTGKNGVSSFADLRVPAKQEMVMRDAMRFNYNVMTQLLKDVNMTWTQALAKSWPGTDENGQPIQIQATMSGLLAAAHLRGAWGAGALLTNDQITCDELGTCITTYVHKFGGFNSLFDTPAADTIEGSSYDETMSAGWGNDTVITGGGVDTVLLHEQSGSVTTINDFTVGEDIIILRDWTDPTPLANLVVTDVSGGAQLSFSAQSVLVNGATAAQINADPAGVIVRSDVYTIAWTGTTVANNFDPAVDKIRGTAGIGFKYLKAYESNGSLVVGVEAADGGIYSYVEMPGLGLADLHADMFDNMTGSFDRIGYIVSLGWTNWGWNAIATVNTFNSAKTTINMGTFQYSFSQLQLVQSGADTVLSLTPAASGGDNKQVTLKNTLISDLSAQNFTGVTGNFSDMTSSTPVFFDITASVSGGNGSINPTPDGNGVINAQGNNDFTVNFVPATNYTVDTLVVDGVTQIAASSYTFTNLSAAHSLVVSFKLGTTGPTCPTNWDAGSVYTGGMQVTYSGTIYEAKWWTQNNLPTAGDPWLAVGPCA</sequence>
<dbReference type="Proteomes" id="UP000006327">
    <property type="component" value="Unassembled WGS sequence"/>
</dbReference>
<dbReference type="GO" id="GO:0004553">
    <property type="term" value="F:hydrolase activity, hydrolyzing O-glycosyl compounds"/>
    <property type="evidence" value="ECO:0007669"/>
    <property type="project" value="InterPro"/>
</dbReference>
<dbReference type="InterPro" id="IPR036573">
    <property type="entry name" value="CBM_sf_5/12"/>
</dbReference>
<dbReference type="Gene3D" id="2.150.10.10">
    <property type="entry name" value="Serralysin-like metalloprotease, C-terminal"/>
    <property type="match status" value="1"/>
</dbReference>
<dbReference type="InterPro" id="IPR001343">
    <property type="entry name" value="Hemolysn_Ca-bd"/>
</dbReference>
<dbReference type="OrthoDB" id="480426at2"/>
<dbReference type="CDD" id="cd12215">
    <property type="entry name" value="ChiC_BD"/>
    <property type="match status" value="1"/>
</dbReference>
<dbReference type="GO" id="GO:0005509">
    <property type="term" value="F:calcium ion binding"/>
    <property type="evidence" value="ECO:0007669"/>
    <property type="project" value="InterPro"/>
</dbReference>
<evidence type="ECO:0000256" key="2">
    <source>
        <dbReference type="ARBA" id="ARBA00022837"/>
    </source>
</evidence>
<gene>
    <name evidence="5" type="ORF">GARC_4240</name>
</gene>
<dbReference type="AlphaFoldDB" id="K6YSM9"/>
<dbReference type="STRING" id="493475.GARC_4240"/>
<reference evidence="5 6" key="1">
    <citation type="journal article" date="2017" name="Antonie Van Leeuwenhoek">
        <title>Rhizobium rhizosphaerae sp. nov., a novel species isolated from rice rhizosphere.</title>
        <authorList>
            <person name="Zhao J.J."/>
            <person name="Zhang J."/>
            <person name="Zhang R.J."/>
            <person name="Zhang C.W."/>
            <person name="Yin H.Q."/>
            <person name="Zhang X.X."/>
        </authorList>
    </citation>
    <scope>NUCLEOTIDE SEQUENCE [LARGE SCALE GENOMIC DNA]</scope>
    <source>
        <strain evidence="5 6">BSs20135</strain>
    </source>
</reference>
<dbReference type="Pfam" id="PF02839">
    <property type="entry name" value="CBM_5_12"/>
    <property type="match status" value="1"/>
</dbReference>
<proteinExistence type="predicted"/>
<feature type="chain" id="PRO_5003901428" description="Chitin-binding type-3 domain-containing protein" evidence="3">
    <location>
        <begin position="21"/>
        <end position="728"/>
    </location>
</feature>
<evidence type="ECO:0000313" key="5">
    <source>
        <dbReference type="EMBL" id="GAC21182.1"/>
    </source>
</evidence>
<dbReference type="GO" id="GO:0005975">
    <property type="term" value="P:carbohydrate metabolic process"/>
    <property type="evidence" value="ECO:0007669"/>
    <property type="project" value="InterPro"/>
</dbReference>
<evidence type="ECO:0000259" key="4">
    <source>
        <dbReference type="SMART" id="SM00495"/>
    </source>
</evidence>
<comment type="caution">
    <text evidence="5">The sequence shown here is derived from an EMBL/GenBank/DDBJ whole genome shotgun (WGS) entry which is preliminary data.</text>
</comment>
<dbReference type="Gene3D" id="2.10.10.20">
    <property type="entry name" value="Carbohydrate-binding module superfamily 5/12"/>
    <property type="match status" value="1"/>
</dbReference>
<dbReference type="GO" id="GO:0005576">
    <property type="term" value="C:extracellular region"/>
    <property type="evidence" value="ECO:0007669"/>
    <property type="project" value="InterPro"/>
</dbReference>
<dbReference type="RefSeq" id="WP_007623843.1">
    <property type="nucleotide sequence ID" value="NZ_BAEO01000060.1"/>
</dbReference>
<organism evidence="5 6">
    <name type="scientific">Paraglaciecola arctica BSs20135</name>
    <dbReference type="NCBI Taxonomy" id="493475"/>
    <lineage>
        <taxon>Bacteria</taxon>
        <taxon>Pseudomonadati</taxon>
        <taxon>Pseudomonadota</taxon>
        <taxon>Gammaproteobacteria</taxon>
        <taxon>Alteromonadales</taxon>
        <taxon>Alteromonadaceae</taxon>
        <taxon>Paraglaciecola</taxon>
    </lineage>
</organism>
<dbReference type="EMBL" id="BAEO01000060">
    <property type="protein sequence ID" value="GAC21182.1"/>
    <property type="molecule type" value="Genomic_DNA"/>
</dbReference>
<evidence type="ECO:0000313" key="6">
    <source>
        <dbReference type="Proteomes" id="UP000006327"/>
    </source>
</evidence>
<keyword evidence="6" id="KW-1185">Reference proteome</keyword>
<dbReference type="InterPro" id="IPR003610">
    <property type="entry name" value="CBM5/12"/>
</dbReference>
<evidence type="ECO:0000256" key="1">
    <source>
        <dbReference type="ARBA" id="ARBA00022801"/>
    </source>
</evidence>
<dbReference type="eggNOG" id="COG3979">
    <property type="taxonomic scope" value="Bacteria"/>
</dbReference>
<dbReference type="SUPFAM" id="SSF51120">
    <property type="entry name" value="beta-Roll"/>
    <property type="match status" value="1"/>
</dbReference>
<evidence type="ECO:0000256" key="3">
    <source>
        <dbReference type="SAM" id="SignalP"/>
    </source>
</evidence>
<keyword evidence="1" id="KW-0378">Hydrolase</keyword>
<feature type="signal peptide" evidence="3">
    <location>
        <begin position="1"/>
        <end position="20"/>
    </location>
</feature>
<dbReference type="Pfam" id="PF00353">
    <property type="entry name" value="HemolysinCabind"/>
    <property type="match status" value="1"/>
</dbReference>
<dbReference type="SUPFAM" id="SSF51055">
    <property type="entry name" value="Carbohydrate binding domain"/>
    <property type="match status" value="1"/>
</dbReference>